<evidence type="ECO:0000313" key="3">
    <source>
        <dbReference type="Proteomes" id="UP000664132"/>
    </source>
</evidence>
<name>A0A8H7T8Q1_9HELO</name>
<reference evidence="2" key="1">
    <citation type="submission" date="2021-02" db="EMBL/GenBank/DDBJ databases">
        <title>Genome sequence Cadophora malorum strain M34.</title>
        <authorList>
            <person name="Stefanovic E."/>
            <person name="Vu D."/>
            <person name="Scully C."/>
            <person name="Dijksterhuis J."/>
            <person name="Roader J."/>
            <person name="Houbraken J."/>
        </authorList>
    </citation>
    <scope>NUCLEOTIDE SEQUENCE</scope>
    <source>
        <strain evidence="2">M34</strain>
    </source>
</reference>
<feature type="region of interest" description="Disordered" evidence="1">
    <location>
        <begin position="383"/>
        <end position="408"/>
    </location>
</feature>
<feature type="compositionally biased region" description="Polar residues" evidence="1">
    <location>
        <begin position="42"/>
        <end position="53"/>
    </location>
</feature>
<accession>A0A8H7T8Q1</accession>
<feature type="region of interest" description="Disordered" evidence="1">
    <location>
        <begin position="30"/>
        <end position="145"/>
    </location>
</feature>
<proteinExistence type="predicted"/>
<protein>
    <submittedName>
        <fullName evidence="2">Uncharacterized protein</fullName>
    </submittedName>
</protein>
<organism evidence="2 3">
    <name type="scientific">Cadophora malorum</name>
    <dbReference type="NCBI Taxonomy" id="108018"/>
    <lineage>
        <taxon>Eukaryota</taxon>
        <taxon>Fungi</taxon>
        <taxon>Dikarya</taxon>
        <taxon>Ascomycota</taxon>
        <taxon>Pezizomycotina</taxon>
        <taxon>Leotiomycetes</taxon>
        <taxon>Helotiales</taxon>
        <taxon>Ploettnerulaceae</taxon>
        <taxon>Cadophora</taxon>
    </lineage>
</organism>
<comment type="caution">
    <text evidence="2">The sequence shown here is derived from an EMBL/GenBank/DDBJ whole genome shotgun (WGS) entry which is preliminary data.</text>
</comment>
<sequence length="1032" mass="117487">MASRPPGLPGKRGGEWHLSHTLERKVTFMEPHEPQSKHFLPSTGSGETKTNIQGLGYDGDDRYYREVPPPVRLSPVSKRVVVDCDEDDRDAGGEDEIMGGVDDEYDDENEDEDDDEDEGENEDEDEYADGDKDGVDYTDDTGDEVFTDVDGDVAMIDEQSEDEAPTYSRIARNDAVQQEPSKGKGIEVVSSKHEPPKPKKASFGNAKPSTYFKGFTLQPAGKNNWPSFEHAQWLRYQKVDLLRTWPQVISDFVIHFQHEPPKALQDYFYGISDIVALDEDGNAVIDRQGRHQFIKVTSRLLKQQPVLDGVPVTLVERYPWEALAYNYVSPEHKRQAKAIVEAIDSKRVNQYTRKEQYTVAVREFEVRKRTELESRMAAKLSYTTKSRKARPLMRDSGNSDASNSHEWQKMTELRKVTAERDNKHHSSNDIDKDFSLTKNLSATLPRPVATERSYLSSHPMAKIPSQISRFGQESTASHIPGFMQTSALEVAETYDSVELIALHLACSPHFHQAMRTVGNLDSRSLNTHWLCSLDLPEREIPKYSDDIAWLEHYRRSRKEKDIINRATEIWEALPRTLRTPLEGPIQGPTPLFNDHWTAIREDLFRYHEMRWDLLETEKRLDELRSVMESEETHQQSKQMLTLKTAEKDCQIALSATTFQSKVVREIDTILLGIPYSFAPSVYEGSGLASHKAAISEIMRRYDVDFGLPQHRSKFRSVNYSFLKAADLPTHDYPISCNPLSSTLSQHGSLADHDKRLASEVSFIFEEVEINLFETTFLAFFGIDKRLDEIKTMAPIESRDLDPRDLLHDNLAHARLHFDMLKAVANDGLEESPLNDIWRRLVAIVALCYGCTSEPSFFLTTMDHQLGALRAAVGCGRSLQAHEPEALSKRHELVAEIAICLRGCLMEAVWITGRSFAFRASKDTTPEALIFDSLLKWKDTCAVCDEAISTSDMKESDKMSVSMGLKDPRIGNRITRSMVSDNRKDVYKCLAEMTLAIDGTYFWNDTQGLLVHYYAKLYHRGCKWFREKETALA</sequence>
<feature type="compositionally biased region" description="Acidic residues" evidence="1">
    <location>
        <begin position="83"/>
        <end position="128"/>
    </location>
</feature>
<keyword evidence="3" id="KW-1185">Reference proteome</keyword>
<evidence type="ECO:0000256" key="1">
    <source>
        <dbReference type="SAM" id="MobiDB-lite"/>
    </source>
</evidence>
<feature type="compositionally biased region" description="Polar residues" evidence="1">
    <location>
        <begin position="396"/>
        <end position="405"/>
    </location>
</feature>
<evidence type="ECO:0000313" key="2">
    <source>
        <dbReference type="EMBL" id="KAG4414530.1"/>
    </source>
</evidence>
<dbReference type="AlphaFoldDB" id="A0A8H7T8Q1"/>
<dbReference type="OrthoDB" id="3564464at2759"/>
<feature type="compositionally biased region" description="Basic and acidic residues" evidence="1">
    <location>
        <begin position="181"/>
        <end position="197"/>
    </location>
</feature>
<dbReference type="EMBL" id="JAFJYH010000260">
    <property type="protein sequence ID" value="KAG4414530.1"/>
    <property type="molecule type" value="Genomic_DNA"/>
</dbReference>
<feature type="compositionally biased region" description="Acidic residues" evidence="1">
    <location>
        <begin position="136"/>
        <end position="145"/>
    </location>
</feature>
<feature type="region of interest" description="Disordered" evidence="1">
    <location>
        <begin position="158"/>
        <end position="205"/>
    </location>
</feature>
<gene>
    <name evidence="2" type="ORF">IFR04_012331</name>
</gene>
<dbReference type="Proteomes" id="UP000664132">
    <property type="component" value="Unassembled WGS sequence"/>
</dbReference>